<dbReference type="InterPro" id="IPR036425">
    <property type="entry name" value="MoaB/Mog-like_dom_sf"/>
</dbReference>
<keyword evidence="4" id="KW-0500">Molybdenum</keyword>
<comment type="catalytic activity">
    <reaction evidence="4">
        <text>adenylyl-molybdopterin + molybdate = Mo-molybdopterin + AMP + H(+)</text>
        <dbReference type="Rhea" id="RHEA:35047"/>
        <dbReference type="ChEBI" id="CHEBI:15378"/>
        <dbReference type="ChEBI" id="CHEBI:36264"/>
        <dbReference type="ChEBI" id="CHEBI:62727"/>
        <dbReference type="ChEBI" id="CHEBI:71302"/>
        <dbReference type="ChEBI" id="CHEBI:456215"/>
    </reaction>
</comment>
<dbReference type="GO" id="GO:0072579">
    <property type="term" value="P:glycine receptor clustering"/>
    <property type="evidence" value="ECO:0007669"/>
    <property type="project" value="TreeGrafter"/>
</dbReference>
<reference evidence="8" key="3">
    <citation type="submission" date="2016-06" db="UniProtKB">
        <authorList>
            <consortium name="WormBaseParasite"/>
        </authorList>
    </citation>
    <scope>IDENTIFICATION</scope>
</reference>
<dbReference type="InterPro" id="IPR036688">
    <property type="entry name" value="MoeA_C_domain_IV_sf"/>
</dbReference>
<dbReference type="GO" id="GO:0097112">
    <property type="term" value="P:gamma-aminobutyric acid receptor clustering"/>
    <property type="evidence" value="ECO:0007669"/>
    <property type="project" value="TreeGrafter"/>
</dbReference>
<evidence type="ECO:0000256" key="4">
    <source>
        <dbReference type="RuleBase" id="RU365090"/>
    </source>
</evidence>
<dbReference type="GO" id="GO:0098970">
    <property type="term" value="P:postsynaptic neurotransmitter receptor diffusion trapping"/>
    <property type="evidence" value="ECO:0007669"/>
    <property type="project" value="TreeGrafter"/>
</dbReference>
<dbReference type="GO" id="GO:0046872">
    <property type="term" value="F:metal ion binding"/>
    <property type="evidence" value="ECO:0007669"/>
    <property type="project" value="UniProtKB-UniRule"/>
</dbReference>
<keyword evidence="4" id="KW-0460">Magnesium</keyword>
<comment type="pathway">
    <text evidence="1 4">Cofactor biosynthesis; molybdopterin biosynthesis.</text>
</comment>
<evidence type="ECO:0000259" key="6">
    <source>
        <dbReference type="Pfam" id="PF03453"/>
    </source>
</evidence>
<dbReference type="GO" id="GO:0006777">
    <property type="term" value="P:Mo-molybdopterin cofactor biosynthetic process"/>
    <property type="evidence" value="ECO:0007669"/>
    <property type="project" value="UniProtKB-UniRule"/>
</dbReference>
<evidence type="ECO:0000256" key="5">
    <source>
        <dbReference type="SAM" id="MobiDB-lite"/>
    </source>
</evidence>
<evidence type="ECO:0000313" key="7">
    <source>
        <dbReference type="Proteomes" id="UP000050741"/>
    </source>
</evidence>
<proteinExistence type="inferred from homology"/>
<dbReference type="GO" id="GO:0061598">
    <property type="term" value="F:molybdopterin adenylyltransferase activity"/>
    <property type="evidence" value="ECO:0007669"/>
    <property type="project" value="UniProtKB-UniRule"/>
</dbReference>
<feature type="repeat" description="TPR" evidence="3">
    <location>
        <begin position="564"/>
        <end position="597"/>
    </location>
</feature>
<dbReference type="InterPro" id="IPR019734">
    <property type="entry name" value="TPR_rpt"/>
</dbReference>
<dbReference type="UniPathway" id="UPA00344"/>
<dbReference type="PANTHER" id="PTHR10192:SF5">
    <property type="entry name" value="GEPHYRIN"/>
    <property type="match status" value="1"/>
</dbReference>
<keyword evidence="3" id="KW-0802">TPR repeat</keyword>
<dbReference type="Gene3D" id="3.40.980.10">
    <property type="entry name" value="MoaB/Mog-like domain"/>
    <property type="match status" value="2"/>
</dbReference>
<accession>A0A183BQ82</accession>
<dbReference type="Gene3D" id="2.40.340.10">
    <property type="entry name" value="MoeA, C-terminal, domain IV"/>
    <property type="match status" value="1"/>
</dbReference>
<evidence type="ECO:0000256" key="2">
    <source>
        <dbReference type="ARBA" id="ARBA00023150"/>
    </source>
</evidence>
<evidence type="ECO:0000256" key="1">
    <source>
        <dbReference type="ARBA" id="ARBA00005046"/>
    </source>
</evidence>
<keyword evidence="4" id="KW-0808">Transferase</keyword>
<evidence type="ECO:0000256" key="3">
    <source>
        <dbReference type="PROSITE-ProRule" id="PRU00339"/>
    </source>
</evidence>
<dbReference type="InterPro" id="IPR011990">
    <property type="entry name" value="TPR-like_helical_dom_sf"/>
</dbReference>
<dbReference type="AlphaFoldDB" id="A0A183BQ82"/>
<dbReference type="InterPro" id="IPR005110">
    <property type="entry name" value="MoeA_linker/N"/>
</dbReference>
<keyword evidence="2 4" id="KW-0501">Molybdenum cofactor biosynthesis</keyword>
<dbReference type="SMART" id="SM00028">
    <property type="entry name" value="TPR"/>
    <property type="match status" value="3"/>
</dbReference>
<dbReference type="SUPFAM" id="SSF63867">
    <property type="entry name" value="MoeA C-terminal domain-like"/>
    <property type="match status" value="1"/>
</dbReference>
<name>A0A183BQ82_GLOPA</name>
<dbReference type="Pfam" id="PF03453">
    <property type="entry name" value="MoeA_N"/>
    <property type="match status" value="1"/>
</dbReference>
<comment type="similarity">
    <text evidence="4">Belongs to the MoeA family.</text>
</comment>
<sequence>MGVVGDSLFSLIDMVRRALTRTDVLVVTGGVSMGEKDLLKEVFPAFQRLSPRVGSFPPALPTQQNLCSPSPAIRSPPSSRPIFLCCPNYLRRIAGMDSDWDNARIRVKIAQAIGPLDARPEYRRARLVRLSSVSADGLAFAQCIGGSQCSSRLCSALSANLLLELPPRDERHETMAEGETVTALGEFLVLRPSSVLHRHRKSPWPAVPITLACQIVQEQFEDAIDKLRHIEQKEANAPELLGAVLAESVHALEPVPDFRASIKDGYAVIASDGVGPRRVVAVSTAGTDCDARGMGVGECVRVTTGARVPLGADAVMQVEDTRVLEHNGEEELVVEIGKQPLEGQDIREPGSDVTKGELLLKKGTVLNAAEIGVIALSGAKKVCIYERSVPVSVLSTGDELIDFYSPDDRPRRVGAVMDTNRPVLISFLRSNGFRPVDMGVVGDRDELQQAKAWSNLSATYTLLLDFDNAIDCANNVLAHLHCATRGVNESYDEEQLAKYLERSVECFEMHLAIARERQDRVLCGLGLGNLGNAYFYLGEYELSIEQHEKRIELAKELGDQASVRRSYSNIGNAYALLGDYENSAKFYRLALELACEMNIPELVNQLNDDLENVCHILAKEGKKFDDLPTKQFADVTYTSGGVNSSFGTESTNLCLSDVTNLDEQTDRDDIFDQIARLNGKRIVDQLADFKPTSRDASSLKDSASNGCRFSFTKKRIGNMMKSLSNLKKIGTGTTPKRGGNQQGYDPATTSADNRPKSTSSLKGGLGKMTKSEIKLEF</sequence>
<dbReference type="FunFam" id="2.170.190.11:FF:000001">
    <property type="entry name" value="Molybdopterin molybdenumtransferase"/>
    <property type="match status" value="1"/>
</dbReference>
<feature type="region of interest" description="Disordered" evidence="5">
    <location>
        <begin position="726"/>
        <end position="777"/>
    </location>
</feature>
<dbReference type="SUPFAM" id="SSF53218">
    <property type="entry name" value="Molybdenum cofactor biosynthesis proteins"/>
    <property type="match status" value="2"/>
</dbReference>
<dbReference type="SUPFAM" id="SSF63882">
    <property type="entry name" value="MoeA N-terminal region -like"/>
    <property type="match status" value="1"/>
</dbReference>
<dbReference type="Proteomes" id="UP000050741">
    <property type="component" value="Unassembled WGS sequence"/>
</dbReference>
<reference evidence="7" key="2">
    <citation type="submission" date="2014-05" db="EMBL/GenBank/DDBJ databases">
        <title>The genome and life-stage specific transcriptomes of Globodera pallida elucidate key aspects of plant parasitism by a cyst nematode.</title>
        <authorList>
            <person name="Cotton J.A."/>
            <person name="Lilley C.J."/>
            <person name="Jones L.M."/>
            <person name="Kikuchi T."/>
            <person name="Reid A.J."/>
            <person name="Thorpe P."/>
            <person name="Tsai I.J."/>
            <person name="Beasley H."/>
            <person name="Blok V."/>
            <person name="Cock P.J.A."/>
            <person name="Van den Akker S.E."/>
            <person name="Holroyd N."/>
            <person name="Hunt M."/>
            <person name="Mantelin S."/>
            <person name="Naghra H."/>
            <person name="Pain A."/>
            <person name="Palomares-Rius J.E."/>
            <person name="Zarowiecki M."/>
            <person name="Berriman M."/>
            <person name="Jones J.T."/>
            <person name="Urwin P.E."/>
        </authorList>
    </citation>
    <scope>NUCLEOTIDE SEQUENCE [LARGE SCALE GENOMIC DNA]</scope>
    <source>
        <strain evidence="7">Lindley</strain>
    </source>
</reference>
<reference evidence="7" key="1">
    <citation type="submission" date="2013-12" db="EMBL/GenBank/DDBJ databases">
        <authorList>
            <person name="Aslett M."/>
        </authorList>
    </citation>
    <scope>NUCLEOTIDE SEQUENCE [LARGE SCALE GENOMIC DNA]</scope>
    <source>
        <strain evidence="7">Lindley</strain>
    </source>
</reference>
<dbReference type="PANTHER" id="PTHR10192">
    <property type="entry name" value="MOLYBDOPTERIN BIOSYNTHESIS PROTEIN"/>
    <property type="match status" value="1"/>
</dbReference>
<dbReference type="InterPro" id="IPR036135">
    <property type="entry name" value="MoeA_linker/N_sf"/>
</dbReference>
<feature type="compositionally biased region" description="Polar residues" evidence="5">
    <location>
        <begin position="747"/>
        <end position="761"/>
    </location>
</feature>
<dbReference type="GO" id="GO:0005524">
    <property type="term" value="F:ATP binding"/>
    <property type="evidence" value="ECO:0007669"/>
    <property type="project" value="UniProtKB-UniRule"/>
</dbReference>
<feature type="domain" description="MoeA N-terminal and linker" evidence="6">
    <location>
        <begin position="222"/>
        <end position="378"/>
    </location>
</feature>
<dbReference type="InterPro" id="IPR038987">
    <property type="entry name" value="MoeA-like"/>
</dbReference>
<dbReference type="GO" id="GO:0005829">
    <property type="term" value="C:cytosol"/>
    <property type="evidence" value="ECO:0007669"/>
    <property type="project" value="TreeGrafter"/>
</dbReference>
<comment type="catalytic activity">
    <reaction evidence="4">
        <text>molybdopterin + ATP + H(+) = adenylyl-molybdopterin + diphosphate</text>
        <dbReference type="Rhea" id="RHEA:31331"/>
        <dbReference type="ChEBI" id="CHEBI:15378"/>
        <dbReference type="ChEBI" id="CHEBI:30616"/>
        <dbReference type="ChEBI" id="CHEBI:33019"/>
        <dbReference type="ChEBI" id="CHEBI:58698"/>
        <dbReference type="ChEBI" id="CHEBI:62727"/>
    </reaction>
</comment>
<dbReference type="Gene3D" id="1.25.40.10">
    <property type="entry name" value="Tetratricopeptide repeat domain"/>
    <property type="match status" value="1"/>
</dbReference>
<dbReference type="GO" id="GO:0061599">
    <property type="term" value="F:molybdopterin molybdotransferase activity"/>
    <property type="evidence" value="ECO:0007669"/>
    <property type="project" value="UniProtKB-UniRule"/>
</dbReference>
<evidence type="ECO:0000313" key="8">
    <source>
        <dbReference type="WBParaSite" id="GPLIN_000276800"/>
    </source>
</evidence>
<dbReference type="GO" id="GO:0007529">
    <property type="term" value="P:establishment of synaptic specificity at neuromuscular junction"/>
    <property type="evidence" value="ECO:0007669"/>
    <property type="project" value="TreeGrafter"/>
</dbReference>
<dbReference type="Gene3D" id="2.170.190.11">
    <property type="entry name" value="Molybdopterin biosynthesis moea protein, domain 3"/>
    <property type="match status" value="1"/>
</dbReference>
<keyword evidence="4" id="KW-0479">Metal-binding</keyword>
<comment type="cofactor">
    <cofactor evidence="4">
        <name>Mg(2+)</name>
        <dbReference type="ChEBI" id="CHEBI:18420"/>
    </cofactor>
</comment>
<comment type="function">
    <text evidence="4">Catalyzes two steps in the biosynthesis of the molybdenum cofactor. In the first step, molybdopterin is adenylated. Subsequently, molybdate is inserted into adenylated molybdopterin and AMP is released.</text>
</comment>
<dbReference type="GO" id="GO:0099634">
    <property type="term" value="C:postsynaptic specialization membrane"/>
    <property type="evidence" value="ECO:0007669"/>
    <property type="project" value="GOC"/>
</dbReference>
<dbReference type="PROSITE" id="PS50005">
    <property type="entry name" value="TPR"/>
    <property type="match status" value="1"/>
</dbReference>
<dbReference type="GO" id="GO:0030425">
    <property type="term" value="C:dendrite"/>
    <property type="evidence" value="ECO:0007669"/>
    <property type="project" value="TreeGrafter"/>
</dbReference>
<dbReference type="WBParaSite" id="GPLIN_000276800">
    <property type="protein sequence ID" value="GPLIN_000276800"/>
    <property type="gene ID" value="GPLIN_000276800"/>
</dbReference>
<dbReference type="Pfam" id="PF13424">
    <property type="entry name" value="TPR_12"/>
    <property type="match status" value="1"/>
</dbReference>
<protein>
    <submittedName>
        <fullName evidence="8">Molybdopterin molybdenumtransferase</fullName>
    </submittedName>
</protein>
<dbReference type="SUPFAM" id="SSF48452">
    <property type="entry name" value="TPR-like"/>
    <property type="match status" value="1"/>
</dbReference>
<organism evidence="7 8">
    <name type="scientific">Globodera pallida</name>
    <name type="common">Potato cyst nematode worm</name>
    <name type="synonym">Heterodera pallida</name>
    <dbReference type="NCBI Taxonomy" id="36090"/>
    <lineage>
        <taxon>Eukaryota</taxon>
        <taxon>Metazoa</taxon>
        <taxon>Ecdysozoa</taxon>
        <taxon>Nematoda</taxon>
        <taxon>Chromadorea</taxon>
        <taxon>Rhabditida</taxon>
        <taxon>Tylenchina</taxon>
        <taxon>Tylenchomorpha</taxon>
        <taxon>Tylenchoidea</taxon>
        <taxon>Heteroderidae</taxon>
        <taxon>Heteroderinae</taxon>
        <taxon>Globodera</taxon>
    </lineage>
</organism>
<keyword evidence="7" id="KW-1185">Reference proteome</keyword>